<sequence length="38" mass="3899">MITALKTGTWLQANSLVVSPPASIKITGDTATQLISGI</sequence>
<evidence type="ECO:0000313" key="2">
    <source>
        <dbReference type="Proteomes" id="UP000255099"/>
    </source>
</evidence>
<dbReference type="AlphaFoldDB" id="A0A336JLD9"/>
<dbReference type="Proteomes" id="UP000255099">
    <property type="component" value="Unassembled WGS sequence"/>
</dbReference>
<organism evidence="1 2">
    <name type="scientific">Klebsiella pneumoniae</name>
    <dbReference type="NCBI Taxonomy" id="573"/>
    <lineage>
        <taxon>Bacteria</taxon>
        <taxon>Pseudomonadati</taxon>
        <taxon>Pseudomonadota</taxon>
        <taxon>Gammaproteobacteria</taxon>
        <taxon>Enterobacterales</taxon>
        <taxon>Enterobacteriaceae</taxon>
        <taxon>Klebsiella/Raoultella group</taxon>
        <taxon>Klebsiella</taxon>
        <taxon>Klebsiella pneumoniae complex</taxon>
    </lineage>
</organism>
<reference evidence="1 2" key="1">
    <citation type="submission" date="2018-06" db="EMBL/GenBank/DDBJ databases">
        <authorList>
            <consortium name="Pathogen Informatics"/>
            <person name="Doyle S."/>
        </authorList>
    </citation>
    <scope>NUCLEOTIDE SEQUENCE [LARGE SCALE GENOMIC DNA]</scope>
    <source>
        <strain evidence="1 2">NCTC9637</strain>
    </source>
</reference>
<accession>A0A336JLD9</accession>
<proteinExistence type="predicted"/>
<name>A0A336JLD9_KLEPN</name>
<protein>
    <submittedName>
        <fullName evidence="1">Uncharacterized protein</fullName>
    </submittedName>
</protein>
<gene>
    <name evidence="1" type="ORF">NCTC9637_05833</name>
</gene>
<dbReference type="EMBL" id="UGLB01000003">
    <property type="protein sequence ID" value="STT50829.1"/>
    <property type="molecule type" value="Genomic_DNA"/>
</dbReference>
<evidence type="ECO:0000313" key="1">
    <source>
        <dbReference type="EMBL" id="STT50829.1"/>
    </source>
</evidence>